<reference evidence="3" key="1">
    <citation type="submission" date="2022-08" db="EMBL/GenBank/DDBJ databases">
        <title>Mycobacterium kiyosense sp. nov., scotochromogenic slow-glowing species isolated from respiratory specimens.</title>
        <authorList>
            <person name="Fukano H."/>
            <person name="Kazumi Y."/>
            <person name="Sakagami N."/>
            <person name="Ato M."/>
            <person name="Mitarai S."/>
            <person name="Hoshino Y."/>
        </authorList>
    </citation>
    <scope>NUCLEOTIDE SEQUENCE</scope>
    <source>
        <strain evidence="3">1413</strain>
        <strain evidence="2">SRL2020-028</strain>
    </source>
</reference>
<dbReference type="AlphaFoldDB" id="A0A9P3Q8G2"/>
<protein>
    <submittedName>
        <fullName evidence="3">Uncharacterized protein</fullName>
    </submittedName>
</protein>
<dbReference type="Proteomes" id="UP001165663">
    <property type="component" value="Unassembled WGS sequence"/>
</dbReference>
<name>A0A9P3Q8G2_9MYCO</name>
<evidence type="ECO:0000313" key="3">
    <source>
        <dbReference type="EMBL" id="GLD33021.1"/>
    </source>
</evidence>
<dbReference type="EMBL" id="BRXE01000075">
    <property type="protein sequence ID" value="GLB85184.1"/>
    <property type="molecule type" value="Genomic_DNA"/>
</dbReference>
<dbReference type="EMBL" id="BRZI01000062">
    <property type="protein sequence ID" value="GLD33021.1"/>
    <property type="molecule type" value="Genomic_DNA"/>
</dbReference>
<evidence type="ECO:0000313" key="4">
    <source>
        <dbReference type="Proteomes" id="UP001064782"/>
    </source>
</evidence>
<organism evidence="3 4">
    <name type="scientific">Mycobacterium kiyosense</name>
    <dbReference type="NCBI Taxonomy" id="2871094"/>
    <lineage>
        <taxon>Bacteria</taxon>
        <taxon>Bacillati</taxon>
        <taxon>Actinomycetota</taxon>
        <taxon>Actinomycetes</taxon>
        <taxon>Mycobacteriales</taxon>
        <taxon>Mycobacteriaceae</taxon>
        <taxon>Mycobacterium</taxon>
    </lineage>
</organism>
<evidence type="ECO:0000256" key="1">
    <source>
        <dbReference type="SAM" id="Phobius"/>
    </source>
</evidence>
<gene>
    <name evidence="3" type="ORF">Mkiyose1413_49040</name>
    <name evidence="2" type="ORF">SRL2020028_44400</name>
</gene>
<keyword evidence="1" id="KW-0472">Membrane</keyword>
<keyword evidence="1" id="KW-1133">Transmembrane helix</keyword>
<dbReference type="Proteomes" id="UP001064782">
    <property type="component" value="Unassembled WGS sequence"/>
</dbReference>
<accession>A0A9P3Q8G2</accession>
<proteinExistence type="predicted"/>
<feature type="transmembrane region" description="Helical" evidence="1">
    <location>
        <begin position="15"/>
        <end position="36"/>
    </location>
</feature>
<evidence type="ECO:0000313" key="2">
    <source>
        <dbReference type="EMBL" id="GLB85184.1"/>
    </source>
</evidence>
<comment type="caution">
    <text evidence="3">The sequence shown here is derived from an EMBL/GenBank/DDBJ whole genome shotgun (WGS) entry which is preliminary data.</text>
</comment>
<sequence>MLDVSALSDFLTQPGFWWGVPLGAVVTGVIAPLITARSVRASDARKATQEREMLALKAEQDEKAQVRKEAREDQESNRKIIRETATAFGEVCSAILEKAMDNKSIFNAVMDAALTMEGMPDKKALDKIEYSIDLMDETKKLTTAYNNLRVVAPVSLLRKATALNAAIMALVGATTMPLKKPPLMNQAGKAFDEFTNAVRAELGLDAYTAEDVERSKATYLDALQKQVSDYIKETQDEARRFGFLEPGSVPITTIQAGDLTEEHVGKFVGCHDPASGFNYGAKILKVIRVEEGSRPGMLVRIQHPPIPGGKPAHQERMRLRFEHEVQLVDLPDLKRPNGSA</sequence>
<keyword evidence="4" id="KW-1185">Reference proteome</keyword>
<keyword evidence="1" id="KW-0812">Transmembrane</keyword>